<proteinExistence type="predicted"/>
<dbReference type="EMBL" id="LR798342">
    <property type="protein sequence ID" value="CAB5225579.1"/>
    <property type="molecule type" value="Genomic_DNA"/>
</dbReference>
<protein>
    <submittedName>
        <fullName evidence="1">Uncharacterized protein</fullName>
    </submittedName>
</protein>
<sequence length="132" mass="14998">MSSQLPNGWIQRIFATMQGHYGTRFLNMWKTGQVLPDGSDAGVVNAMNEWARKLAGYAEHPETIRKALQYLPHDPPSLPQFCELLRQSHKPIPAHSLEHTMSPEEIARNKVRLKQVLSELKLKTIPSEDDSL</sequence>
<organism evidence="1">
    <name type="scientific">uncultured Caudovirales phage</name>
    <dbReference type="NCBI Taxonomy" id="2100421"/>
    <lineage>
        <taxon>Viruses</taxon>
        <taxon>Duplodnaviria</taxon>
        <taxon>Heunggongvirae</taxon>
        <taxon>Uroviricota</taxon>
        <taxon>Caudoviricetes</taxon>
        <taxon>Peduoviridae</taxon>
        <taxon>Maltschvirus</taxon>
        <taxon>Maltschvirus maltsch</taxon>
    </lineage>
</organism>
<evidence type="ECO:0000313" key="1">
    <source>
        <dbReference type="EMBL" id="CAB5225579.1"/>
    </source>
</evidence>
<reference evidence="1" key="1">
    <citation type="submission" date="2020-05" db="EMBL/GenBank/DDBJ databases">
        <authorList>
            <person name="Chiriac C."/>
            <person name="Salcher M."/>
            <person name="Ghai R."/>
            <person name="Kavagutti S V."/>
        </authorList>
    </citation>
    <scope>NUCLEOTIDE SEQUENCE</scope>
</reference>
<name>A0A6J7X446_9CAUD</name>
<accession>A0A6J7X446</accession>
<gene>
    <name evidence="1" type="ORF">UFOVP746_36</name>
</gene>